<dbReference type="Proteomes" id="UP000247152">
    <property type="component" value="Unassembled WGS sequence"/>
</dbReference>
<evidence type="ECO:0000313" key="3">
    <source>
        <dbReference type="EMBL" id="RUR20147.1"/>
    </source>
</evidence>
<keyword evidence="1" id="KW-0732">Signal</keyword>
<reference evidence="2 4" key="1">
    <citation type="submission" date="2018-05" db="EMBL/GenBank/DDBJ databases">
        <title>Legionella qingyii sp.nov., whole genome shotgun sequence.</title>
        <authorList>
            <person name="Wu H."/>
            <person name="Zhu Q."/>
            <person name="Hu C."/>
        </authorList>
    </citation>
    <scope>NUCLEOTIDE SEQUENCE [LARGE SCALE GENOMIC DNA]</scope>
    <source>
        <strain evidence="2 4">HEB18</strain>
    </source>
</reference>
<evidence type="ECO:0000313" key="2">
    <source>
        <dbReference type="EMBL" id="PWY54371.1"/>
    </source>
</evidence>
<feature type="signal peptide" evidence="1">
    <location>
        <begin position="1"/>
        <end position="19"/>
    </location>
</feature>
<organism evidence="2 4">
    <name type="scientific">Legionella qingyii</name>
    <dbReference type="NCBI Taxonomy" id="2184757"/>
    <lineage>
        <taxon>Bacteria</taxon>
        <taxon>Pseudomonadati</taxon>
        <taxon>Pseudomonadota</taxon>
        <taxon>Gammaproteobacteria</taxon>
        <taxon>Legionellales</taxon>
        <taxon>Legionellaceae</taxon>
        <taxon>Legionella</taxon>
    </lineage>
</organism>
<gene>
    <name evidence="2" type="ORF">DGG96_17335</name>
    <name evidence="3" type="ORF">ELY20_15205</name>
</gene>
<name>A0A317TY27_9GAMM</name>
<dbReference type="EMBL" id="RZGX01000025">
    <property type="protein sequence ID" value="RUR20147.1"/>
    <property type="molecule type" value="Genomic_DNA"/>
</dbReference>
<dbReference type="RefSeq" id="WP_058468182.1">
    <property type="nucleotide sequence ID" value="NZ_QHJG01000036.1"/>
</dbReference>
<comment type="caution">
    <text evidence="2">The sequence shown here is derived from an EMBL/GenBank/DDBJ whole genome shotgun (WGS) entry which is preliminary data.</text>
</comment>
<evidence type="ECO:0000313" key="4">
    <source>
        <dbReference type="Proteomes" id="UP000247152"/>
    </source>
</evidence>
<dbReference type="EMBL" id="QHJG01000036">
    <property type="protein sequence ID" value="PWY54371.1"/>
    <property type="molecule type" value="Genomic_DNA"/>
</dbReference>
<dbReference type="Proteomes" id="UP000287374">
    <property type="component" value="Unassembled WGS sequence"/>
</dbReference>
<proteinExistence type="predicted"/>
<dbReference type="OrthoDB" id="5639188at2"/>
<dbReference type="AlphaFoldDB" id="A0A317TY27"/>
<protein>
    <recommendedName>
        <fullName evidence="6">DUF3551 domain-containing protein</fullName>
    </recommendedName>
</protein>
<accession>A0A317TY27</accession>
<evidence type="ECO:0008006" key="6">
    <source>
        <dbReference type="Google" id="ProtNLM"/>
    </source>
</evidence>
<reference evidence="3 5" key="2">
    <citation type="submission" date="2018-12" db="EMBL/GenBank/DDBJ databases">
        <title>Legionella sp,whole genome shotgun sequence.</title>
        <authorList>
            <person name="Wu H."/>
        </authorList>
    </citation>
    <scope>NUCLEOTIDE SEQUENCE [LARGE SCALE GENOMIC DNA]</scope>
    <source>
        <strain evidence="5">km489</strain>
        <strain evidence="3">Km489</strain>
    </source>
</reference>
<feature type="chain" id="PRO_5016242800" description="DUF3551 domain-containing protein" evidence="1">
    <location>
        <begin position="20"/>
        <end position="102"/>
    </location>
</feature>
<sequence length="102" mass="11660">MMKIILWGLLFAFINFAYAQGCVIGEIPSQPRYVCFDGKTLQLAEDGHYRWNAKRGCFVSAVPCCAYKATHYAFYPDPTKIGAAYARCRHDYPFHLGEMQTH</sequence>
<evidence type="ECO:0000256" key="1">
    <source>
        <dbReference type="SAM" id="SignalP"/>
    </source>
</evidence>
<keyword evidence="5" id="KW-1185">Reference proteome</keyword>
<evidence type="ECO:0000313" key="5">
    <source>
        <dbReference type="Proteomes" id="UP000287374"/>
    </source>
</evidence>